<accession>A0A068F2G5</accession>
<gene>
    <name evidence="1" type="primary">75</name>
    <name evidence="1" type="ORF">PBI_GAIA_75</name>
</gene>
<organism evidence="1 2">
    <name type="scientific">Mycobacterium phage Gaia</name>
    <dbReference type="NCBI Taxonomy" id="1486472"/>
    <lineage>
        <taxon>Viruses</taxon>
        <taxon>Duplodnaviria</taxon>
        <taxon>Heunggongvirae</taxon>
        <taxon>Uroviricota</taxon>
        <taxon>Caudoviricetes</taxon>
        <taxon>Gaiavirus</taxon>
        <taxon>Gaiavirus gaia</taxon>
    </lineage>
</organism>
<evidence type="ECO:0000313" key="2">
    <source>
        <dbReference type="Proteomes" id="UP000027491"/>
    </source>
</evidence>
<dbReference type="Proteomes" id="UP000027491">
    <property type="component" value="Segment"/>
</dbReference>
<dbReference type="KEGG" id="vg:23679581"/>
<name>A0A068F2G5_9CAUD</name>
<protein>
    <submittedName>
        <fullName evidence="1">Uncharacterized protein</fullName>
    </submittedName>
</protein>
<keyword evidence="2" id="KW-1185">Reference proteome</keyword>
<dbReference type="GeneID" id="23679581"/>
<dbReference type="EMBL" id="KJ567043">
    <property type="protein sequence ID" value="AID58894.1"/>
    <property type="molecule type" value="Genomic_DNA"/>
</dbReference>
<sequence>MTKDSFIREALADVQSLKSDIMAALGNSTSDMFLKASFVAGCDSIDENLKRALVS</sequence>
<evidence type="ECO:0000313" key="1">
    <source>
        <dbReference type="EMBL" id="AID58894.1"/>
    </source>
</evidence>
<dbReference type="RefSeq" id="YP_009124817.1">
    <property type="nucleotide sequence ID" value="NC_026590.1"/>
</dbReference>
<proteinExistence type="predicted"/>
<reference evidence="1 2" key="1">
    <citation type="submission" date="2014-03" db="EMBL/GenBank/DDBJ databases">
        <authorList>
            <person name="Yoder B.A."/>
            <person name="Colicchio M.A."/>
            <person name="Schafer C.E."/>
            <person name="Abrahim M.R."/>
            <person name="Adkins N.L."/>
            <person name="Burke K.A."/>
            <person name="Churilla B.M."/>
            <person name="Cohen K.L."/>
            <person name="Fasoranti T.O."/>
            <person name="Genkil J.S."/>
            <person name="Kramer Z.J."/>
            <person name="Prout A.K."/>
            <person name="Schwarz A.G."/>
            <person name="Tish M."/>
            <person name="Vispute N."/>
            <person name="Wilkes K.E."/>
            <person name="Williams C.R."/>
            <person name="Xiao X."/>
            <person name="Yu V.J."/>
            <person name="Lapin J.S."/>
            <person name="Ott C.T."/>
            <person name="Walburn T.D."/>
            <person name="Bradley K.W."/>
            <person name="Clarke D.Q."/>
            <person name="Lewis M.F."/>
            <person name="Barker L.P."/>
            <person name="Bailey C."/>
            <person name="Asai D.J."/>
            <person name="Bowman C.A."/>
            <person name="Russell D.A."/>
            <person name="Pope W.H."/>
            <person name="Jacobs-Sera D."/>
            <person name="Hendrix R.W."/>
            <person name="Hatfull G.F."/>
        </authorList>
    </citation>
    <scope>NUCLEOTIDE SEQUENCE [LARGE SCALE GENOMIC DNA]</scope>
</reference>